<dbReference type="EMBL" id="LR796776">
    <property type="protein sequence ID" value="CAB4165512.1"/>
    <property type="molecule type" value="Genomic_DNA"/>
</dbReference>
<protein>
    <submittedName>
        <fullName evidence="2">Uncharacterized protein</fullName>
    </submittedName>
</protein>
<organism evidence="2">
    <name type="scientific">uncultured Caudovirales phage</name>
    <dbReference type="NCBI Taxonomy" id="2100421"/>
    <lineage>
        <taxon>Viruses</taxon>
        <taxon>Duplodnaviria</taxon>
        <taxon>Heunggongvirae</taxon>
        <taxon>Uroviricota</taxon>
        <taxon>Caudoviricetes</taxon>
        <taxon>Peduoviridae</taxon>
        <taxon>Maltschvirus</taxon>
        <taxon>Maltschvirus maltsch</taxon>
    </lineage>
</organism>
<dbReference type="EMBL" id="LR797502">
    <property type="protein sequence ID" value="CAB4221564.1"/>
    <property type="molecule type" value="Genomic_DNA"/>
</dbReference>
<evidence type="ECO:0000313" key="1">
    <source>
        <dbReference type="EMBL" id="CAB4163822.1"/>
    </source>
</evidence>
<evidence type="ECO:0000313" key="3">
    <source>
        <dbReference type="EMBL" id="CAB4186832.1"/>
    </source>
</evidence>
<gene>
    <name evidence="3" type="ORF">UFOVP1146_178</name>
    <name evidence="4" type="ORF">UFOVP1638_387</name>
    <name evidence="1" type="ORF">UFOVP812_91</name>
    <name evidence="2" type="ORF">UFOVP818_52</name>
</gene>
<name>A0A6J5P375_9CAUD</name>
<evidence type="ECO:0000313" key="2">
    <source>
        <dbReference type="EMBL" id="CAB4165512.1"/>
    </source>
</evidence>
<proteinExistence type="predicted"/>
<accession>A0A6J5P375</accession>
<reference evidence="2" key="1">
    <citation type="submission" date="2020-04" db="EMBL/GenBank/DDBJ databases">
        <authorList>
            <person name="Chiriac C."/>
            <person name="Salcher M."/>
            <person name="Ghai R."/>
            <person name="Kavagutti S V."/>
        </authorList>
    </citation>
    <scope>NUCLEOTIDE SEQUENCE</scope>
</reference>
<dbReference type="EMBL" id="LR797099">
    <property type="protein sequence ID" value="CAB4186832.1"/>
    <property type="molecule type" value="Genomic_DNA"/>
</dbReference>
<evidence type="ECO:0000313" key="4">
    <source>
        <dbReference type="EMBL" id="CAB4221564.1"/>
    </source>
</evidence>
<dbReference type="EMBL" id="LR796758">
    <property type="protein sequence ID" value="CAB4163822.1"/>
    <property type="molecule type" value="Genomic_DNA"/>
</dbReference>
<sequence length="86" mass="9942">MNMSETQIVSDPARTMEAFDGEILLLKVELESAQTSDEANFNRWQAALQQLAELQEQVIQERTRADLAEFDRDFLKRKINDLITNV</sequence>